<sequence length="114" mass="12932">MADVESMFHQDSVFWTDSASVLKYMRNETSRFKVFVAKRVSEIFKASKPSQWSLSLCVIFSIKKIFSTVHIHCSSVDGEFELLQSQSSQEIETVADDIAQIIDKIKSKNSTTTT</sequence>
<organism evidence="1 2">
    <name type="scientific">Scortum barcoo</name>
    <name type="common">barcoo grunter</name>
    <dbReference type="NCBI Taxonomy" id="214431"/>
    <lineage>
        <taxon>Eukaryota</taxon>
        <taxon>Metazoa</taxon>
        <taxon>Chordata</taxon>
        <taxon>Craniata</taxon>
        <taxon>Vertebrata</taxon>
        <taxon>Euteleostomi</taxon>
        <taxon>Actinopterygii</taxon>
        <taxon>Neopterygii</taxon>
        <taxon>Teleostei</taxon>
        <taxon>Neoteleostei</taxon>
        <taxon>Acanthomorphata</taxon>
        <taxon>Eupercaria</taxon>
        <taxon>Centrarchiformes</taxon>
        <taxon>Terapontoidei</taxon>
        <taxon>Terapontidae</taxon>
        <taxon>Scortum</taxon>
    </lineage>
</organism>
<evidence type="ECO:0000313" key="1">
    <source>
        <dbReference type="EMBL" id="KAI3358083.1"/>
    </source>
</evidence>
<evidence type="ECO:0000313" key="2">
    <source>
        <dbReference type="Proteomes" id="UP000831701"/>
    </source>
</evidence>
<reference evidence="1" key="1">
    <citation type="submission" date="2022-04" db="EMBL/GenBank/DDBJ databases">
        <title>Jade perch genome.</title>
        <authorList>
            <person name="Chao B."/>
        </authorList>
    </citation>
    <scope>NUCLEOTIDE SEQUENCE</scope>
    <source>
        <strain evidence="1">CB-2022</strain>
    </source>
</reference>
<keyword evidence="2" id="KW-1185">Reference proteome</keyword>
<dbReference type="Proteomes" id="UP000831701">
    <property type="component" value="Chromosome 18"/>
</dbReference>
<protein>
    <submittedName>
        <fullName evidence="1">Uncharacterized protein</fullName>
    </submittedName>
</protein>
<proteinExistence type="predicted"/>
<comment type="caution">
    <text evidence="1">The sequence shown here is derived from an EMBL/GenBank/DDBJ whole genome shotgun (WGS) entry which is preliminary data.</text>
</comment>
<accession>A0ACB8VR67</accession>
<gene>
    <name evidence="1" type="ORF">L3Q82_003095</name>
</gene>
<name>A0ACB8VR67_9TELE</name>
<dbReference type="EMBL" id="CM041548">
    <property type="protein sequence ID" value="KAI3358083.1"/>
    <property type="molecule type" value="Genomic_DNA"/>
</dbReference>